<evidence type="ECO:0000256" key="1">
    <source>
        <dbReference type="ARBA" id="ARBA00022574"/>
    </source>
</evidence>
<dbReference type="InterPro" id="IPR020472">
    <property type="entry name" value="WD40_PAC1"/>
</dbReference>
<dbReference type="Gene3D" id="2.130.10.10">
    <property type="entry name" value="YVTN repeat-like/Quinoprotein amine dehydrogenase"/>
    <property type="match status" value="1"/>
</dbReference>
<dbReference type="InterPro" id="IPR036322">
    <property type="entry name" value="WD40_repeat_dom_sf"/>
</dbReference>
<evidence type="ECO:0000313" key="5">
    <source>
        <dbReference type="Proteomes" id="UP001489004"/>
    </source>
</evidence>
<dbReference type="PANTHER" id="PTHR44090:SF1">
    <property type="entry name" value="SUPERKILLER COMPLEX PROTEIN 8"/>
    <property type="match status" value="1"/>
</dbReference>
<gene>
    <name evidence="4" type="ORF">WJX72_007240</name>
</gene>
<dbReference type="InterPro" id="IPR051510">
    <property type="entry name" value="SKI8"/>
</dbReference>
<dbReference type="EMBL" id="JALJOR010000001">
    <property type="protein sequence ID" value="KAK9829667.1"/>
    <property type="molecule type" value="Genomic_DNA"/>
</dbReference>
<feature type="repeat" description="WD" evidence="3">
    <location>
        <begin position="274"/>
        <end position="308"/>
    </location>
</feature>
<proteinExistence type="predicted"/>
<keyword evidence="1 3" id="KW-0853">WD repeat</keyword>
<organism evidence="4 5">
    <name type="scientific">[Myrmecia] bisecta</name>
    <dbReference type="NCBI Taxonomy" id="41462"/>
    <lineage>
        <taxon>Eukaryota</taxon>
        <taxon>Viridiplantae</taxon>
        <taxon>Chlorophyta</taxon>
        <taxon>core chlorophytes</taxon>
        <taxon>Trebouxiophyceae</taxon>
        <taxon>Trebouxiales</taxon>
        <taxon>Trebouxiaceae</taxon>
        <taxon>Myrmecia</taxon>
    </lineage>
</organism>
<keyword evidence="5" id="KW-1185">Reference proteome</keyword>
<keyword evidence="2" id="KW-0677">Repeat</keyword>
<dbReference type="InterPro" id="IPR015943">
    <property type="entry name" value="WD40/YVTN_repeat-like_dom_sf"/>
</dbReference>
<feature type="repeat" description="WD" evidence="3">
    <location>
        <begin position="155"/>
        <end position="189"/>
    </location>
</feature>
<dbReference type="SMART" id="SM00320">
    <property type="entry name" value="WD40"/>
    <property type="match status" value="7"/>
</dbReference>
<dbReference type="PRINTS" id="PR00320">
    <property type="entry name" value="GPROTEINBRPT"/>
</dbReference>
<feature type="repeat" description="WD" evidence="3">
    <location>
        <begin position="10"/>
        <end position="50"/>
    </location>
</feature>
<dbReference type="InterPro" id="IPR019775">
    <property type="entry name" value="WD40_repeat_CS"/>
</dbReference>
<dbReference type="InterPro" id="IPR001680">
    <property type="entry name" value="WD40_rpt"/>
</dbReference>
<dbReference type="SUPFAM" id="SSF50978">
    <property type="entry name" value="WD40 repeat-like"/>
    <property type="match status" value="1"/>
</dbReference>
<feature type="repeat" description="WD" evidence="3">
    <location>
        <begin position="53"/>
        <end position="94"/>
    </location>
</feature>
<accession>A0AAW1R8I9</accession>
<feature type="repeat" description="WD" evidence="3">
    <location>
        <begin position="232"/>
        <end position="273"/>
    </location>
</feature>
<evidence type="ECO:0000313" key="4">
    <source>
        <dbReference type="EMBL" id="KAK9829667.1"/>
    </source>
</evidence>
<reference evidence="4 5" key="1">
    <citation type="journal article" date="2024" name="Nat. Commun.">
        <title>Phylogenomics reveals the evolutionary origins of lichenization in chlorophyte algae.</title>
        <authorList>
            <person name="Puginier C."/>
            <person name="Libourel C."/>
            <person name="Otte J."/>
            <person name="Skaloud P."/>
            <person name="Haon M."/>
            <person name="Grisel S."/>
            <person name="Petersen M."/>
            <person name="Berrin J.G."/>
            <person name="Delaux P.M."/>
            <person name="Dal Grande F."/>
            <person name="Keller J."/>
        </authorList>
    </citation>
    <scope>NUCLEOTIDE SEQUENCE [LARGE SCALE GENOMIC DNA]</scope>
    <source>
        <strain evidence="4 5">SAG 2043</strain>
    </source>
</reference>
<dbReference type="AlphaFoldDB" id="A0AAW1R8I9"/>
<dbReference type="GO" id="GO:0016593">
    <property type="term" value="C:Cdc73/Paf1 complex"/>
    <property type="evidence" value="ECO:0007669"/>
    <property type="project" value="TreeGrafter"/>
</dbReference>
<evidence type="ECO:0000256" key="3">
    <source>
        <dbReference type="PROSITE-ProRule" id="PRU00221"/>
    </source>
</evidence>
<dbReference type="CDD" id="cd00200">
    <property type="entry name" value="WD40"/>
    <property type="match status" value="1"/>
</dbReference>
<dbReference type="PROSITE" id="PS50082">
    <property type="entry name" value="WD_REPEATS_2"/>
    <property type="match status" value="6"/>
</dbReference>
<name>A0AAW1R8I9_9CHLO</name>
<protein>
    <recommendedName>
        <fullName evidence="6">WD repeat-containing protein 61</fullName>
    </recommendedName>
</protein>
<evidence type="ECO:0008006" key="6">
    <source>
        <dbReference type="Google" id="ProtNLM"/>
    </source>
</evidence>
<dbReference type="PANTHER" id="PTHR44090">
    <property type="entry name" value="WD REPEAT-CONTAINING PROTEIN 61"/>
    <property type="match status" value="1"/>
</dbReference>
<dbReference type="PROSITE" id="PS00678">
    <property type="entry name" value="WD_REPEATS_1"/>
    <property type="match status" value="1"/>
</dbReference>
<sequence>MRLSLVNKLEDAHKDAIWSVTWATSNVLITGSVDESVKAWTEQGNTVVSAHEYTGHTLGVISVAVDSTATYAASSALDSYIRVWNLNDNSTKAVLETPPSETWQITFHPSSDPLLVAAAGGSSNMVTIYNADTSQKHATLLLPTGDEKFKKEKFVLSVAYSPDGRRLACGSMDGTVCIFDVAAGTLLHTLEGHYKPVRSLAFTPDSQMLVTGCDDMHSHLYDVENAFLIEAFSGHESWVLSVACHPDGSAFATGSSDSKVKLWDLQTRTCAQTLTEHTDQVWGVAFRSDGSRLASVSDDKSLAIYDFA</sequence>
<feature type="repeat" description="WD" evidence="3">
    <location>
        <begin position="190"/>
        <end position="231"/>
    </location>
</feature>
<dbReference type="PROSITE" id="PS50294">
    <property type="entry name" value="WD_REPEATS_REGION"/>
    <property type="match status" value="4"/>
</dbReference>
<evidence type="ECO:0000256" key="2">
    <source>
        <dbReference type="ARBA" id="ARBA00022737"/>
    </source>
</evidence>
<dbReference type="Pfam" id="PF00400">
    <property type="entry name" value="WD40"/>
    <property type="match status" value="6"/>
</dbReference>
<dbReference type="Proteomes" id="UP001489004">
    <property type="component" value="Unassembled WGS sequence"/>
</dbReference>
<comment type="caution">
    <text evidence="4">The sequence shown here is derived from an EMBL/GenBank/DDBJ whole genome shotgun (WGS) entry which is preliminary data.</text>
</comment>